<dbReference type="InterPro" id="IPR001466">
    <property type="entry name" value="Beta-lactam-related"/>
</dbReference>
<dbReference type="Pfam" id="PF00144">
    <property type="entry name" value="Beta-lactamase"/>
    <property type="match status" value="1"/>
</dbReference>
<dbReference type="RefSeq" id="WP_128745624.1">
    <property type="nucleotide sequence ID" value="NZ_CP035281.1"/>
</dbReference>
<sequence length="470" mass="52431">MKRNYTNLDHYIEKLFYEKAYPGIAVSIRGPEGILFQKGYGYRDVEKKIEVDENTVFGIASMSKSMTALACCILQTEGKLDLSDPITKYFPSLHLPGTPDECVTLRTIAMHRAGLPPLPPLEWSIAMNSNERDSPWYRHMLKTAPNKMDKIEQVVDYLAAGNYKLLGAPGEYMSYSNDGYALLSYVVDMASGITLEDFLSERIFAPLGMTRSVLDLDAEKAKAMAGDNMTSLFERTEDGKLIQDDNWSVLPPFRGCACVKSTASDLTRYYKMLSDFGLWEGKQVVPKEAVELLIGKSFPLGKQPYYCLGLTKSLVDGQIICEHTGGLHGVSSIGGFTDSGYSATVLCNESEVDVEEFQWVCYNYILGLPLEKSHEWAVPIEKSFSMPEILCGDFLAEEGLPVHAVVTQDHGILKADYGGTKTLLKYCGGTVFAAVSEKDPKKRVSTLEFFIRDGKAWAVRCYNRMYQRVC</sequence>
<dbReference type="PANTHER" id="PTHR46825">
    <property type="entry name" value="D-ALANYL-D-ALANINE-CARBOXYPEPTIDASE/ENDOPEPTIDASE AMPH"/>
    <property type="match status" value="1"/>
</dbReference>
<dbReference type="AlphaFoldDB" id="A0A410PVM5"/>
<keyword evidence="2" id="KW-0378">Hydrolase</keyword>
<evidence type="ECO:0000313" key="2">
    <source>
        <dbReference type="EMBL" id="QAT42975.1"/>
    </source>
</evidence>
<organism evidence="2 3">
    <name type="scientific">Aminipila luticellarii</name>
    <dbReference type="NCBI Taxonomy" id="2507160"/>
    <lineage>
        <taxon>Bacteria</taxon>
        <taxon>Bacillati</taxon>
        <taxon>Bacillota</taxon>
        <taxon>Clostridia</taxon>
        <taxon>Peptostreptococcales</taxon>
        <taxon>Anaerovoracaceae</taxon>
        <taxon>Aminipila</taxon>
    </lineage>
</organism>
<dbReference type="Gene3D" id="3.40.710.10">
    <property type="entry name" value="DD-peptidase/beta-lactamase superfamily"/>
    <property type="match status" value="1"/>
</dbReference>
<reference evidence="2 3" key="1">
    <citation type="submission" date="2019-01" db="EMBL/GenBank/DDBJ databases">
        <title>Draft genomes of a novel of Aminipila strains.</title>
        <authorList>
            <person name="Ma S."/>
        </authorList>
    </citation>
    <scope>NUCLEOTIDE SEQUENCE [LARGE SCALE GENOMIC DNA]</scope>
    <source>
        <strain evidence="3">JN-39</strain>
    </source>
</reference>
<dbReference type="OrthoDB" id="9797709at2"/>
<gene>
    <name evidence="2" type="ORF">EQM06_06845</name>
</gene>
<dbReference type="PANTHER" id="PTHR46825:SF9">
    <property type="entry name" value="BETA-LACTAMASE-RELATED DOMAIN-CONTAINING PROTEIN"/>
    <property type="match status" value="1"/>
</dbReference>
<keyword evidence="3" id="KW-1185">Reference proteome</keyword>
<feature type="domain" description="Beta-lactamase-related" evidence="1">
    <location>
        <begin position="9"/>
        <end position="351"/>
    </location>
</feature>
<proteinExistence type="predicted"/>
<dbReference type="InterPro" id="IPR012338">
    <property type="entry name" value="Beta-lactam/transpept-like"/>
</dbReference>
<evidence type="ECO:0000313" key="3">
    <source>
        <dbReference type="Proteomes" id="UP000287601"/>
    </source>
</evidence>
<dbReference type="GO" id="GO:0016787">
    <property type="term" value="F:hydrolase activity"/>
    <property type="evidence" value="ECO:0007669"/>
    <property type="project" value="UniProtKB-KW"/>
</dbReference>
<protein>
    <submittedName>
        <fullName evidence="2">Class C beta-lactamase-related serine hydrolase</fullName>
    </submittedName>
</protein>
<evidence type="ECO:0000259" key="1">
    <source>
        <dbReference type="Pfam" id="PF00144"/>
    </source>
</evidence>
<dbReference type="KEGG" id="amij:EQM06_06845"/>
<dbReference type="SUPFAM" id="SSF56601">
    <property type="entry name" value="beta-lactamase/transpeptidase-like"/>
    <property type="match status" value="1"/>
</dbReference>
<name>A0A410PVM5_9FIRM</name>
<accession>A0A410PVM5</accession>
<dbReference type="EMBL" id="CP035281">
    <property type="protein sequence ID" value="QAT42975.1"/>
    <property type="molecule type" value="Genomic_DNA"/>
</dbReference>
<dbReference type="InterPro" id="IPR050491">
    <property type="entry name" value="AmpC-like"/>
</dbReference>
<dbReference type="Proteomes" id="UP000287601">
    <property type="component" value="Chromosome"/>
</dbReference>